<dbReference type="PANTHER" id="PTHR30231">
    <property type="entry name" value="DNA POLYMERASE III SUBUNIT EPSILON"/>
    <property type="match status" value="1"/>
</dbReference>
<feature type="domain" description="Exonuclease" evidence="4">
    <location>
        <begin position="3"/>
        <end position="170"/>
    </location>
</feature>
<dbReference type="GO" id="GO:0003676">
    <property type="term" value="F:nucleic acid binding"/>
    <property type="evidence" value="ECO:0007669"/>
    <property type="project" value="InterPro"/>
</dbReference>
<protein>
    <submittedName>
        <fullName evidence="5">DNA polymerase-3 subunit epsilon</fullName>
    </submittedName>
</protein>
<accession>A0A2T0U2T4</accession>
<evidence type="ECO:0000313" key="6">
    <source>
        <dbReference type="Proteomes" id="UP000237822"/>
    </source>
</evidence>
<evidence type="ECO:0000256" key="1">
    <source>
        <dbReference type="ARBA" id="ARBA00022722"/>
    </source>
</evidence>
<sequence>MTGYTVVDVETTGLSPDRGDRVVEIGVVYVSDRGEVQDRWSTLVNPQRDVGPTRIHGISASDVTNAPTFAELAPYILRAVAGRTTVAHNANFDLRFLAAEMVRSGVPLRDLPLSGVCTMQWSTAYLNAPSRRLVDCCRAGGIALTEAHSAAADALATAQLLGHYLKTSDYQPPWVDTLATTRGYGWPTFSGTYPELRMTRRTEVRAVRQDEWLDRIVSRMPRAADARVDSYLATLEMAMLDGFLAEHEKSELVGVATEAGLTRGQVLDLHADYLRAMAEVALEDHIVTAEERADLERVAFMLGLRSTDVEAALRASLDAGQGRHTSGDAIESTGIALEPGDRVVFTGDMVRERDEWEARARQVGLDPGGVTKKTKVVVAADPNSLSGKANKARTYGIPIITEAAFERLLAELRNR</sequence>
<gene>
    <name evidence="5" type="ORF">BCF74_1346</name>
</gene>
<dbReference type="Pfam" id="PF00929">
    <property type="entry name" value="RNase_T"/>
    <property type="match status" value="1"/>
</dbReference>
<dbReference type="Gene3D" id="3.40.50.10190">
    <property type="entry name" value="BRCT domain"/>
    <property type="match status" value="1"/>
</dbReference>
<dbReference type="OrthoDB" id="190275at2"/>
<organism evidence="5 6">
    <name type="scientific">Knoellia remsis</name>
    <dbReference type="NCBI Taxonomy" id="407159"/>
    <lineage>
        <taxon>Bacteria</taxon>
        <taxon>Bacillati</taxon>
        <taxon>Actinomycetota</taxon>
        <taxon>Actinomycetes</taxon>
        <taxon>Micrococcales</taxon>
        <taxon>Intrasporangiaceae</taxon>
        <taxon>Knoellia</taxon>
    </lineage>
</organism>
<dbReference type="CDD" id="cd06127">
    <property type="entry name" value="DEDDh"/>
    <property type="match status" value="1"/>
</dbReference>
<keyword evidence="6" id="KW-1185">Reference proteome</keyword>
<dbReference type="InterPro" id="IPR036397">
    <property type="entry name" value="RNaseH_sf"/>
</dbReference>
<keyword evidence="1" id="KW-0540">Nuclease</keyword>
<comment type="caution">
    <text evidence="5">The sequence shown here is derived from an EMBL/GenBank/DDBJ whole genome shotgun (WGS) entry which is preliminary data.</text>
</comment>
<dbReference type="SUPFAM" id="SSF53098">
    <property type="entry name" value="Ribonuclease H-like"/>
    <property type="match status" value="1"/>
</dbReference>
<dbReference type="AlphaFoldDB" id="A0A2T0U2T4"/>
<keyword evidence="2" id="KW-0378">Hydrolase</keyword>
<dbReference type="RefSeq" id="WP_106298849.1">
    <property type="nucleotide sequence ID" value="NZ_PVTI01000034.1"/>
</dbReference>
<dbReference type="EMBL" id="PVTI01000034">
    <property type="protein sequence ID" value="PRY52227.1"/>
    <property type="molecule type" value="Genomic_DNA"/>
</dbReference>
<dbReference type="SUPFAM" id="SSF52113">
    <property type="entry name" value="BRCT domain"/>
    <property type="match status" value="1"/>
</dbReference>
<dbReference type="InterPro" id="IPR013520">
    <property type="entry name" value="Ribonucl_H"/>
</dbReference>
<evidence type="ECO:0000256" key="2">
    <source>
        <dbReference type="ARBA" id="ARBA00022801"/>
    </source>
</evidence>
<reference evidence="5 6" key="1">
    <citation type="submission" date="2018-03" db="EMBL/GenBank/DDBJ databases">
        <title>Genomic Encyclopedia of Archaeal and Bacterial Type Strains, Phase II (KMG-II): from individual species to whole genera.</title>
        <authorList>
            <person name="Goeker M."/>
        </authorList>
    </citation>
    <scope>NUCLEOTIDE SEQUENCE [LARGE SCALE GENOMIC DNA]</scope>
    <source>
        <strain evidence="5 6">ATCC BAA-1496</strain>
    </source>
</reference>
<dbReference type="Gene3D" id="3.30.420.10">
    <property type="entry name" value="Ribonuclease H-like superfamily/Ribonuclease H"/>
    <property type="match status" value="1"/>
</dbReference>
<dbReference type="GO" id="GO:0005829">
    <property type="term" value="C:cytosol"/>
    <property type="evidence" value="ECO:0007669"/>
    <property type="project" value="TreeGrafter"/>
</dbReference>
<dbReference type="InterPro" id="IPR036420">
    <property type="entry name" value="BRCT_dom_sf"/>
</dbReference>
<dbReference type="PANTHER" id="PTHR30231:SF4">
    <property type="entry name" value="PROTEIN NEN2"/>
    <property type="match status" value="1"/>
</dbReference>
<proteinExistence type="predicted"/>
<dbReference type="FunFam" id="3.30.420.10:FF:000045">
    <property type="entry name" value="3'-5' exonuclease DinG"/>
    <property type="match status" value="1"/>
</dbReference>
<dbReference type="GO" id="GO:0008408">
    <property type="term" value="F:3'-5' exonuclease activity"/>
    <property type="evidence" value="ECO:0007669"/>
    <property type="project" value="TreeGrafter"/>
</dbReference>
<dbReference type="SUPFAM" id="SSF158682">
    <property type="entry name" value="TerB-like"/>
    <property type="match status" value="1"/>
</dbReference>
<name>A0A2T0U2T4_9MICO</name>
<evidence type="ECO:0000259" key="4">
    <source>
        <dbReference type="SMART" id="SM00479"/>
    </source>
</evidence>
<keyword evidence="3" id="KW-0269">Exonuclease</keyword>
<evidence type="ECO:0000256" key="3">
    <source>
        <dbReference type="ARBA" id="ARBA00022839"/>
    </source>
</evidence>
<evidence type="ECO:0000313" key="5">
    <source>
        <dbReference type="EMBL" id="PRY52227.1"/>
    </source>
</evidence>
<dbReference type="InterPro" id="IPR012337">
    <property type="entry name" value="RNaseH-like_sf"/>
</dbReference>
<dbReference type="Proteomes" id="UP000237822">
    <property type="component" value="Unassembled WGS sequence"/>
</dbReference>
<dbReference type="SMART" id="SM00479">
    <property type="entry name" value="EXOIII"/>
    <property type="match status" value="1"/>
</dbReference>
<dbReference type="InterPro" id="IPR029024">
    <property type="entry name" value="TerB-like"/>
</dbReference>